<dbReference type="PANTHER" id="PTHR43236:SF1">
    <property type="entry name" value="BLL7220 PROTEIN"/>
    <property type="match status" value="1"/>
</dbReference>
<sequence length="255" mass="29753">MQFERREMFMNKIQALANEMKQFFSPQTVTNVYSICKQLEIEIVEAPIQADAYLECENGNSYIVLKESLNSNRKKFTIAHELGHFYIPWHSELMFGCDIKEMDFKNDYAPREKEANLFAAELLMPMKEFKNHFSGKICYTTVSELANIFDVSFQAALNRCIDLAFEDCMVVCSIDRRIKWFNATEDFPLLVNRKTVSELSGADELFDMQIFQVKTIEEPGYTWFCNADERDVVEESIAFPNYNEVISIIHLKDEL</sequence>
<dbReference type="Proteomes" id="UP000285865">
    <property type="component" value="Unassembled WGS sequence"/>
</dbReference>
<dbReference type="EMBL" id="QRKN01000004">
    <property type="protein sequence ID" value="RHI23270.1"/>
    <property type="molecule type" value="Genomic_DNA"/>
</dbReference>
<protein>
    <submittedName>
        <fullName evidence="2">ImmA/IrrE family metallo-endopeptidase</fullName>
    </submittedName>
</protein>
<feature type="domain" description="IrrE N-terminal-like" evidence="1">
    <location>
        <begin position="36"/>
        <end position="160"/>
    </location>
</feature>
<evidence type="ECO:0000313" key="3">
    <source>
        <dbReference type="Proteomes" id="UP000285865"/>
    </source>
</evidence>
<evidence type="ECO:0000313" key="2">
    <source>
        <dbReference type="EMBL" id="RHI23270.1"/>
    </source>
</evidence>
<proteinExistence type="predicted"/>
<gene>
    <name evidence="2" type="ORF">DW172_07865</name>
</gene>
<dbReference type="AlphaFoldDB" id="A0A414ZM45"/>
<reference evidence="2 3" key="1">
    <citation type="submission" date="2018-08" db="EMBL/GenBank/DDBJ databases">
        <title>A genome reference for cultivated species of the human gut microbiota.</title>
        <authorList>
            <person name="Zou Y."/>
            <person name="Xue W."/>
            <person name="Luo G."/>
        </authorList>
    </citation>
    <scope>NUCLEOTIDE SEQUENCE [LARGE SCALE GENOMIC DNA]</scope>
    <source>
        <strain evidence="2 3">AM16-11</strain>
    </source>
</reference>
<accession>A0A414ZM45</accession>
<name>A0A414ZM45_9FIRM</name>
<organism evidence="2 3">
    <name type="scientific">Agathobacter rectalis</name>
    <dbReference type="NCBI Taxonomy" id="39491"/>
    <lineage>
        <taxon>Bacteria</taxon>
        <taxon>Bacillati</taxon>
        <taxon>Bacillota</taxon>
        <taxon>Clostridia</taxon>
        <taxon>Lachnospirales</taxon>
        <taxon>Lachnospiraceae</taxon>
        <taxon>Agathobacter</taxon>
    </lineage>
</organism>
<dbReference type="PANTHER" id="PTHR43236">
    <property type="entry name" value="ANTITOXIN HIGA1"/>
    <property type="match status" value="1"/>
</dbReference>
<evidence type="ECO:0000259" key="1">
    <source>
        <dbReference type="Pfam" id="PF06114"/>
    </source>
</evidence>
<dbReference type="Gene3D" id="1.10.10.2910">
    <property type="match status" value="1"/>
</dbReference>
<dbReference type="Pfam" id="PF06114">
    <property type="entry name" value="Peptidase_M78"/>
    <property type="match status" value="1"/>
</dbReference>
<dbReference type="InterPro" id="IPR010359">
    <property type="entry name" value="IrrE_HExxH"/>
</dbReference>
<dbReference type="InterPro" id="IPR052345">
    <property type="entry name" value="Rad_response_metalloprotease"/>
</dbReference>
<comment type="caution">
    <text evidence="2">The sequence shown here is derived from an EMBL/GenBank/DDBJ whole genome shotgun (WGS) entry which is preliminary data.</text>
</comment>